<comment type="caution">
    <text evidence="2">The sequence shown here is derived from an EMBL/GenBank/DDBJ whole genome shotgun (WGS) entry which is preliminary data.</text>
</comment>
<feature type="transmembrane region" description="Helical" evidence="1">
    <location>
        <begin position="374"/>
        <end position="397"/>
    </location>
</feature>
<dbReference type="Proteomes" id="UP000587942">
    <property type="component" value="Unassembled WGS sequence"/>
</dbReference>
<evidence type="ECO:0000256" key="1">
    <source>
        <dbReference type="SAM" id="Phobius"/>
    </source>
</evidence>
<feature type="transmembrane region" description="Helical" evidence="1">
    <location>
        <begin position="129"/>
        <end position="152"/>
    </location>
</feature>
<dbReference type="AlphaFoldDB" id="A0A846TKH7"/>
<sequence length="407" mass="47637">MLRKHPFYYFNKVMGMVFTNETHVTLKQLAIRKDQKHYIVEDVMNGEFYEMPEVCIIAIELINQRKSLNDVEKELIIRFPEEDIELSDFVSQLLELDLVSEINGEKVLKSLVQKEQSGYSWIPKNLGRFFFNSFSSNLYVFLLITSVGLILYDPNLFPHYTDLFAFDLMLQNIVAWMLITLVLVLLHEFGHVLAVRSEGLPAKIEIGHRLFFVVLETDMSKVWQLPAERRNKLYLAGIYFDFVVLFLALLAQIFTSEESLITGLLKLVVLDTFIRLVYQAAVFMKTDLYYVLENKTGCYNLMENGQNFLAKWLPFLRVPETETFDGEERIVRRYAYFYLAGILLTLLITAYYYIPQMIFAVNEIMLPGFLEPISSIRFWDSVVFLLQIVLVLGLLLYSWSKKYRFSS</sequence>
<feature type="transmembrane region" description="Helical" evidence="1">
    <location>
        <begin position="233"/>
        <end position="254"/>
    </location>
</feature>
<gene>
    <name evidence="2" type="ORF">GWK17_18640</name>
</gene>
<organism evidence="2 3">
    <name type="scientific">Mesobacillus selenatarsenatis</name>
    <dbReference type="NCBI Taxonomy" id="388741"/>
    <lineage>
        <taxon>Bacteria</taxon>
        <taxon>Bacillati</taxon>
        <taxon>Bacillota</taxon>
        <taxon>Bacilli</taxon>
        <taxon>Bacillales</taxon>
        <taxon>Bacillaceae</taxon>
        <taxon>Mesobacillus</taxon>
    </lineage>
</organism>
<protein>
    <recommendedName>
        <fullName evidence="4">Peptidase</fullName>
    </recommendedName>
</protein>
<reference evidence="2 3" key="1">
    <citation type="submission" date="2020-03" db="EMBL/GenBank/DDBJ databases">
        <authorList>
            <person name="Sun Q."/>
        </authorList>
    </citation>
    <scope>NUCLEOTIDE SEQUENCE [LARGE SCALE GENOMIC DNA]</scope>
    <source>
        <strain evidence="2 3">KACC 21451</strain>
    </source>
</reference>
<accession>A0A846TKH7</accession>
<name>A0A846TKH7_9BACI</name>
<evidence type="ECO:0000313" key="2">
    <source>
        <dbReference type="EMBL" id="NKE07470.1"/>
    </source>
</evidence>
<evidence type="ECO:0008006" key="4">
    <source>
        <dbReference type="Google" id="ProtNLM"/>
    </source>
</evidence>
<feature type="transmembrane region" description="Helical" evidence="1">
    <location>
        <begin position="335"/>
        <end position="354"/>
    </location>
</feature>
<keyword evidence="1" id="KW-1133">Transmembrane helix</keyword>
<dbReference type="EMBL" id="JAAVUM010000016">
    <property type="protein sequence ID" value="NKE07470.1"/>
    <property type="molecule type" value="Genomic_DNA"/>
</dbReference>
<proteinExistence type="predicted"/>
<keyword evidence="1" id="KW-0812">Transmembrane</keyword>
<keyword evidence="1" id="KW-0472">Membrane</keyword>
<feature type="transmembrane region" description="Helical" evidence="1">
    <location>
        <begin position="164"/>
        <end position="186"/>
    </location>
</feature>
<feature type="transmembrane region" description="Helical" evidence="1">
    <location>
        <begin position="260"/>
        <end position="278"/>
    </location>
</feature>
<evidence type="ECO:0000313" key="3">
    <source>
        <dbReference type="Proteomes" id="UP000587942"/>
    </source>
</evidence>